<dbReference type="PANTHER" id="PTHR24300">
    <property type="entry name" value="CYTOCHROME P450 508A4-RELATED"/>
    <property type="match status" value="1"/>
</dbReference>
<comment type="catalytic activity">
    <reaction evidence="24">
        <text>an omega-methyl-long-chain fatty acid + reduced [NADPH--hemoprotein reductase] + O2 = an omega-hydroxy-long-chain fatty acid + oxidized [NADPH--hemoprotein reductase] + H2O + H(+)</text>
        <dbReference type="Rhea" id="RHEA:56748"/>
        <dbReference type="Rhea" id="RHEA-COMP:11964"/>
        <dbReference type="Rhea" id="RHEA-COMP:11965"/>
        <dbReference type="ChEBI" id="CHEBI:15377"/>
        <dbReference type="ChEBI" id="CHEBI:15378"/>
        <dbReference type="ChEBI" id="CHEBI:15379"/>
        <dbReference type="ChEBI" id="CHEBI:57618"/>
        <dbReference type="ChEBI" id="CHEBI:58210"/>
        <dbReference type="ChEBI" id="CHEBI:140991"/>
        <dbReference type="ChEBI" id="CHEBI:140992"/>
        <dbReference type="EC" id="1.14.14.80"/>
    </reaction>
    <physiologicalReaction direction="left-to-right" evidence="24">
        <dbReference type="Rhea" id="RHEA:56749"/>
    </physiologicalReaction>
</comment>
<dbReference type="GO" id="GO:0005789">
    <property type="term" value="C:endoplasmic reticulum membrane"/>
    <property type="evidence" value="ECO:0007669"/>
    <property type="project" value="UniProtKB-SubCell"/>
</dbReference>
<evidence type="ECO:0000256" key="27">
    <source>
        <dbReference type="ARBA" id="ARBA00067282"/>
    </source>
</evidence>
<dbReference type="GO" id="GO:0102033">
    <property type="term" value="F:long-chain fatty acid omega-hydroxylase activity"/>
    <property type="evidence" value="ECO:0007669"/>
    <property type="project" value="UniProtKB-EC"/>
</dbReference>
<evidence type="ECO:0000256" key="22">
    <source>
        <dbReference type="ARBA" id="ARBA00051320"/>
    </source>
</evidence>
<dbReference type="EC" id="1.14.14.80" evidence="26"/>
<evidence type="ECO:0000256" key="3">
    <source>
        <dbReference type="ARBA" id="ARBA00004174"/>
    </source>
</evidence>
<keyword evidence="12" id="KW-0256">Endoplasmic reticulum</keyword>
<keyword evidence="9" id="KW-0812">Transmembrane</keyword>
<comment type="caution">
    <text evidence="30">The sequence shown here is derived from an EMBL/GenBank/DDBJ whole genome shotgun (WGS) entry which is preliminary data.</text>
</comment>
<evidence type="ECO:0000256" key="8">
    <source>
        <dbReference type="ARBA" id="ARBA00022617"/>
    </source>
</evidence>
<evidence type="ECO:0000256" key="26">
    <source>
        <dbReference type="ARBA" id="ARBA00066560"/>
    </source>
</evidence>
<keyword evidence="31" id="KW-1185">Reference proteome</keyword>
<evidence type="ECO:0000256" key="24">
    <source>
        <dbReference type="ARBA" id="ARBA00052378"/>
    </source>
</evidence>
<evidence type="ECO:0000256" key="9">
    <source>
        <dbReference type="ARBA" id="ARBA00022692"/>
    </source>
</evidence>
<comment type="catalytic activity">
    <reaction evidence="23">
        <text>N-[(5Z,8Z,11Z,14Z)-eicosatetraenoyl]-serotonin + reduced [NADPH--hemoprotein reductase] + O2 = 2-oxo-N-[(5Z,8Z,11Z,14Z)-eicosatetraenoyl]-serotonin + oxidized [NADPH--hemoprotein reductase] + H2O + H(+)</text>
        <dbReference type="Rhea" id="RHEA:50296"/>
        <dbReference type="Rhea" id="RHEA-COMP:11964"/>
        <dbReference type="Rhea" id="RHEA-COMP:11965"/>
        <dbReference type="ChEBI" id="CHEBI:15377"/>
        <dbReference type="ChEBI" id="CHEBI:15378"/>
        <dbReference type="ChEBI" id="CHEBI:15379"/>
        <dbReference type="ChEBI" id="CHEBI:57618"/>
        <dbReference type="ChEBI" id="CHEBI:58210"/>
        <dbReference type="ChEBI" id="CHEBI:132255"/>
        <dbReference type="ChEBI" id="CHEBI:132256"/>
    </reaction>
    <physiologicalReaction direction="left-to-right" evidence="23">
        <dbReference type="Rhea" id="RHEA:50297"/>
    </physiologicalReaction>
</comment>
<comment type="subcellular location">
    <subcellularLocation>
        <location evidence="6">Endoplasmic reticulum membrane</location>
        <topology evidence="6">Multi-pass membrane protein</topology>
    </subcellularLocation>
    <subcellularLocation>
        <location evidence="4">Endoplasmic reticulum membrane</location>
        <topology evidence="4">Peripheral membrane protein</topology>
    </subcellularLocation>
    <subcellularLocation>
        <location evidence="2">Microsome membrane</location>
        <topology evidence="2">Multi-pass membrane protein</topology>
    </subcellularLocation>
    <subcellularLocation>
        <location evidence="3">Microsome membrane</location>
        <topology evidence="3">Peripheral membrane protein</topology>
    </subcellularLocation>
    <subcellularLocation>
        <location evidence="5">Mitochondrion inner membrane</location>
        <topology evidence="5">Multi-pass membrane protein</topology>
    </subcellularLocation>
</comment>
<name>A0AA88XF93_PINIB</name>
<dbReference type="FunFam" id="1.10.630.10:FF:000017">
    <property type="entry name" value="cytochrome P450 2U1 isoform X1"/>
    <property type="match status" value="1"/>
</dbReference>
<evidence type="ECO:0000256" key="15">
    <source>
        <dbReference type="ARBA" id="ARBA00023002"/>
    </source>
</evidence>
<keyword evidence="17" id="KW-0503">Monooxygenase</keyword>
<keyword evidence="10 29" id="KW-0479">Metal-binding</keyword>
<dbReference type="InterPro" id="IPR050182">
    <property type="entry name" value="Cytochrome_P450_fam2"/>
</dbReference>
<evidence type="ECO:0000256" key="13">
    <source>
        <dbReference type="ARBA" id="ARBA00022848"/>
    </source>
</evidence>
<keyword evidence="15" id="KW-0560">Oxidoreductase</keyword>
<evidence type="ECO:0000256" key="14">
    <source>
        <dbReference type="ARBA" id="ARBA00022989"/>
    </source>
</evidence>
<dbReference type="InterPro" id="IPR036396">
    <property type="entry name" value="Cyt_P450_sf"/>
</dbReference>
<comment type="function">
    <text evidence="25">A cytochrome P450 monooxygenase involved in the metabolism of arachidonic acid and its conjugates. Mechanistically, uses molecular oxygen inserting one oxygen atom into a substrate, and reducing the second into a water molecule, with two electrons provided by NADPH via cytochrome P450 reductase (CPR; NADPH-ferrihemoprotein reductase). Acts as an omega and omega-1 hydroxylase for arachidonic acid and possibly for other long chain fatty acids. May modulate the arachidonic acid signaling pathway and play a role in other fatty acid signaling processes. May down-regulate the biological activities of N-arachidonoyl-serotonin, an endocannabinoid that has anti-nociceptive effects through inhibition of fatty acid amide hydrolase FAAH, TRPV1 receptor and T-type calcium channels. Catalyzes C-2 oxidation of the indole ring of N-arachidonoyl-serotonin forming a less active product 2-oxo-N-arachidonoyl-serotonin.</text>
</comment>
<dbReference type="Proteomes" id="UP001186944">
    <property type="component" value="Unassembled WGS sequence"/>
</dbReference>
<dbReference type="PROSITE" id="PS00086">
    <property type="entry name" value="CYTOCHROME_P450"/>
    <property type="match status" value="2"/>
</dbReference>
<evidence type="ECO:0000256" key="2">
    <source>
        <dbReference type="ARBA" id="ARBA00004154"/>
    </source>
</evidence>
<evidence type="ECO:0000256" key="23">
    <source>
        <dbReference type="ARBA" id="ARBA00052159"/>
    </source>
</evidence>
<sequence length="828" mass="93223">MADICKYIGKIGDITSCRAESIEMSDICKYIGKTGDVTSCRAESIEMSDICKYIGIAGSSGRLWKEQRTFALSTLRDIGLGNRKMEEKILKSVNTLVEQLLLTNGQPFDISPLLLTTVSNVICSVAFGKRFEHENEQFKELTKCVSDTLGSSEIVGILTFLPFLKYIPGDPLKYGKVMQNEAKLSSFLQDEINEHKKSLKDNDTNNYLDAFLKQQKKEIGQNSTFTDAQLLRSLTDLFVAGTDSTATALRWFLLALLHKPEIQDRMHTEIKDVVGNDGSPSSSHRSKLVYCESVLHEVLRFGNIAPLAVPHGLTEDLCYRGYIIPKDAMLFPNLDSIMNDPALFENPEDFIPSRFLTDDGHLTGTDKVQAFGVGRRICIGESLARMELFLFATALVQRFKFLPPEEGRLPSLSECHIGETRSPLPFKLRAIPRSSRRRSNWPPGPPTLPFVGNLNLISKVLLQEFRRLRRQYGDVFSLVLGSQTVVVINGHETMREIFIKRGDITSCRAENIVMSDICKYIGKRFGHENVQFKELTKCVSDILGSSEIVGILTFLPFLKYIPGDPLRYGEVMKKEAKLSSFLQDEINEHKTSLDNNDTNNYLDAFLKQQKKEIGQDSTFTDAQLLRCLTDLFVTGTDTTGTALRWFLLVLLHKPEIQERIHTEIEDVVGNDGSPSSSHRSKLVYCESVLHEVLRIGNIAPLSLPNGLSEDLYYRGYIIPKDAMLFPNLDSIMNDSTLFENPEDFIPTRFLTDDGRLTGTDKVQAFGVGRRICMGESLARMELFLFATALVQRFQFLPQEEGRLPSLSECHIGETRSPLPFKLRAIPRS</sequence>
<evidence type="ECO:0000256" key="18">
    <source>
        <dbReference type="ARBA" id="ARBA00023098"/>
    </source>
</evidence>
<keyword evidence="13" id="KW-0492">Microsome</keyword>
<dbReference type="EMBL" id="VSWD01000013">
    <property type="protein sequence ID" value="KAK3084214.1"/>
    <property type="molecule type" value="Genomic_DNA"/>
</dbReference>
<keyword evidence="14" id="KW-1133">Transmembrane helix</keyword>
<evidence type="ECO:0000256" key="1">
    <source>
        <dbReference type="ARBA" id="ARBA00001971"/>
    </source>
</evidence>
<dbReference type="InterPro" id="IPR002401">
    <property type="entry name" value="Cyt_P450_E_grp-I"/>
</dbReference>
<evidence type="ECO:0000313" key="31">
    <source>
        <dbReference type="Proteomes" id="UP001186944"/>
    </source>
</evidence>
<gene>
    <name evidence="30" type="ORF">FSP39_010165</name>
</gene>
<dbReference type="PRINTS" id="PR00463">
    <property type="entry name" value="EP450I"/>
</dbReference>
<dbReference type="SUPFAM" id="SSF48264">
    <property type="entry name" value="Cytochrome P450"/>
    <property type="match status" value="2"/>
</dbReference>
<reference evidence="30" key="1">
    <citation type="submission" date="2019-08" db="EMBL/GenBank/DDBJ databases">
        <title>The improved chromosome-level genome for the pearl oyster Pinctada fucata martensii using PacBio sequencing and Hi-C.</title>
        <authorList>
            <person name="Zheng Z."/>
        </authorList>
    </citation>
    <scope>NUCLEOTIDE SEQUENCE</scope>
    <source>
        <strain evidence="30">ZZ-2019</strain>
        <tissue evidence="30">Adductor muscle</tissue>
    </source>
</reference>
<keyword evidence="20" id="KW-0472">Membrane</keyword>
<dbReference type="AlphaFoldDB" id="A0AA88XF93"/>
<comment type="catalytic activity">
    <reaction evidence="21">
        <text>(5Z,8Z,11Z,14Z)-eicosatetraenoate + reduced [NADPH--hemoprotein reductase] + O2 = 19-hydroxy-(5Z,8Z,11Z,14Z)-eicosatetraenoate + oxidized [NADPH--hemoprotein reductase] + H2O + H(+)</text>
        <dbReference type="Rhea" id="RHEA:39759"/>
        <dbReference type="Rhea" id="RHEA-COMP:11964"/>
        <dbReference type="Rhea" id="RHEA-COMP:11965"/>
        <dbReference type="ChEBI" id="CHEBI:15377"/>
        <dbReference type="ChEBI" id="CHEBI:15378"/>
        <dbReference type="ChEBI" id="CHEBI:15379"/>
        <dbReference type="ChEBI" id="CHEBI:32395"/>
        <dbReference type="ChEBI" id="CHEBI:57618"/>
        <dbReference type="ChEBI" id="CHEBI:58210"/>
        <dbReference type="ChEBI" id="CHEBI:76627"/>
    </reaction>
    <physiologicalReaction direction="left-to-right" evidence="21">
        <dbReference type="Rhea" id="RHEA:39760"/>
    </physiologicalReaction>
</comment>
<dbReference type="InterPro" id="IPR017972">
    <property type="entry name" value="Cyt_P450_CS"/>
</dbReference>
<evidence type="ECO:0000256" key="16">
    <source>
        <dbReference type="ARBA" id="ARBA00023004"/>
    </source>
</evidence>
<dbReference type="GO" id="GO:0020037">
    <property type="term" value="F:heme binding"/>
    <property type="evidence" value="ECO:0007669"/>
    <property type="project" value="InterPro"/>
</dbReference>
<dbReference type="FunFam" id="1.10.630.10:FF:000238">
    <property type="entry name" value="Cytochrome P450 2A6"/>
    <property type="match status" value="1"/>
</dbReference>
<dbReference type="PRINTS" id="PR00385">
    <property type="entry name" value="P450"/>
</dbReference>
<keyword evidence="8 29" id="KW-0349">Heme</keyword>
<accession>A0AA88XF93</accession>
<dbReference type="GO" id="GO:0005743">
    <property type="term" value="C:mitochondrial inner membrane"/>
    <property type="evidence" value="ECO:0007669"/>
    <property type="project" value="UniProtKB-SubCell"/>
</dbReference>
<evidence type="ECO:0000256" key="12">
    <source>
        <dbReference type="ARBA" id="ARBA00022824"/>
    </source>
</evidence>
<evidence type="ECO:0000256" key="5">
    <source>
        <dbReference type="ARBA" id="ARBA00004448"/>
    </source>
</evidence>
<keyword evidence="11" id="KW-0999">Mitochondrion inner membrane</keyword>
<dbReference type="Gene3D" id="1.10.630.10">
    <property type="entry name" value="Cytochrome P450"/>
    <property type="match status" value="3"/>
</dbReference>
<comment type="similarity">
    <text evidence="7">Belongs to the cytochrome P450 family.</text>
</comment>
<evidence type="ECO:0000313" key="30">
    <source>
        <dbReference type="EMBL" id="KAK3084214.1"/>
    </source>
</evidence>
<evidence type="ECO:0000256" key="29">
    <source>
        <dbReference type="PIRSR" id="PIRSR602401-1"/>
    </source>
</evidence>
<evidence type="ECO:0000256" key="17">
    <source>
        <dbReference type="ARBA" id="ARBA00023033"/>
    </source>
</evidence>
<evidence type="ECO:0000256" key="10">
    <source>
        <dbReference type="ARBA" id="ARBA00022723"/>
    </source>
</evidence>
<dbReference type="PANTHER" id="PTHR24300:SF403">
    <property type="entry name" value="CYTOCHROME P450 306A1"/>
    <property type="match status" value="1"/>
</dbReference>
<dbReference type="InterPro" id="IPR001128">
    <property type="entry name" value="Cyt_P450"/>
</dbReference>
<evidence type="ECO:0000256" key="21">
    <source>
        <dbReference type="ARBA" id="ARBA00049206"/>
    </source>
</evidence>
<evidence type="ECO:0000256" key="19">
    <source>
        <dbReference type="ARBA" id="ARBA00023128"/>
    </source>
</evidence>
<evidence type="ECO:0000256" key="25">
    <source>
        <dbReference type="ARBA" id="ARBA00058812"/>
    </source>
</evidence>
<feature type="binding site" description="axial binding residue" evidence="29">
    <location>
        <position position="378"/>
    </location>
    <ligand>
        <name>heme</name>
        <dbReference type="ChEBI" id="CHEBI:30413"/>
    </ligand>
    <ligandPart>
        <name>Fe</name>
        <dbReference type="ChEBI" id="CHEBI:18248"/>
    </ligandPart>
</feature>
<comment type="cofactor">
    <cofactor evidence="1 29">
        <name>heme</name>
        <dbReference type="ChEBI" id="CHEBI:30413"/>
    </cofactor>
</comment>
<evidence type="ECO:0000256" key="7">
    <source>
        <dbReference type="ARBA" id="ARBA00010617"/>
    </source>
</evidence>
<dbReference type="Pfam" id="PF00067">
    <property type="entry name" value="p450"/>
    <property type="match status" value="3"/>
</dbReference>
<organism evidence="30 31">
    <name type="scientific">Pinctada imbricata</name>
    <name type="common">Atlantic pearl-oyster</name>
    <name type="synonym">Pinctada martensii</name>
    <dbReference type="NCBI Taxonomy" id="66713"/>
    <lineage>
        <taxon>Eukaryota</taxon>
        <taxon>Metazoa</taxon>
        <taxon>Spiralia</taxon>
        <taxon>Lophotrochozoa</taxon>
        <taxon>Mollusca</taxon>
        <taxon>Bivalvia</taxon>
        <taxon>Autobranchia</taxon>
        <taxon>Pteriomorphia</taxon>
        <taxon>Pterioida</taxon>
        <taxon>Pterioidea</taxon>
        <taxon>Pteriidae</taxon>
        <taxon>Pinctada</taxon>
    </lineage>
</organism>
<keyword evidence="19" id="KW-0496">Mitochondrion</keyword>
<keyword evidence="18" id="KW-0443">Lipid metabolism</keyword>
<evidence type="ECO:0000256" key="20">
    <source>
        <dbReference type="ARBA" id="ARBA00023136"/>
    </source>
</evidence>
<comment type="catalytic activity">
    <reaction evidence="22">
        <text>(5Z,8Z,11Z,14Z)-eicosatetraenoate + reduced [NADPH--hemoprotein reductase] + O2 = 20-hydroxy-(5Z,8Z,11Z,14Z)-eicosatetraenoate + oxidized [NADPH--hemoprotein reductase] + H2O + H(+)</text>
        <dbReference type="Rhea" id="RHEA:39755"/>
        <dbReference type="Rhea" id="RHEA-COMP:11964"/>
        <dbReference type="Rhea" id="RHEA-COMP:11965"/>
        <dbReference type="ChEBI" id="CHEBI:15377"/>
        <dbReference type="ChEBI" id="CHEBI:15378"/>
        <dbReference type="ChEBI" id="CHEBI:15379"/>
        <dbReference type="ChEBI" id="CHEBI:32395"/>
        <dbReference type="ChEBI" id="CHEBI:57618"/>
        <dbReference type="ChEBI" id="CHEBI:58210"/>
        <dbReference type="ChEBI" id="CHEBI:76624"/>
    </reaction>
    <physiologicalReaction direction="left-to-right" evidence="22">
        <dbReference type="Rhea" id="RHEA:39756"/>
    </physiologicalReaction>
</comment>
<proteinExistence type="inferred from homology"/>
<keyword evidence="16 29" id="KW-0408">Iron</keyword>
<evidence type="ECO:0000256" key="28">
    <source>
        <dbReference type="ARBA" id="ARBA00079181"/>
    </source>
</evidence>
<protein>
    <recommendedName>
        <fullName evidence="27">Cytochrome P450 2U1</fullName>
        <ecNumber evidence="26">1.14.14.80</ecNumber>
    </recommendedName>
    <alternativeName>
        <fullName evidence="28">Long-chain fatty acid omega-monooxygenase</fullName>
    </alternativeName>
</protein>
<dbReference type="GO" id="GO:0006629">
    <property type="term" value="P:lipid metabolic process"/>
    <property type="evidence" value="ECO:0007669"/>
    <property type="project" value="UniProtKB-KW"/>
</dbReference>
<evidence type="ECO:0000256" key="11">
    <source>
        <dbReference type="ARBA" id="ARBA00022792"/>
    </source>
</evidence>
<evidence type="ECO:0000256" key="6">
    <source>
        <dbReference type="ARBA" id="ARBA00004477"/>
    </source>
</evidence>
<evidence type="ECO:0000256" key="4">
    <source>
        <dbReference type="ARBA" id="ARBA00004406"/>
    </source>
</evidence>
<dbReference type="GO" id="GO:0005506">
    <property type="term" value="F:iron ion binding"/>
    <property type="evidence" value="ECO:0007669"/>
    <property type="project" value="InterPro"/>
</dbReference>